<dbReference type="SUPFAM" id="SSF57924">
    <property type="entry name" value="Inhibitor of apoptosis (IAP) repeat"/>
    <property type="match status" value="3"/>
</dbReference>
<dbReference type="PROSITE" id="PS50143">
    <property type="entry name" value="BIR_REPEAT_2"/>
    <property type="match status" value="3"/>
</dbReference>
<evidence type="ECO:0000313" key="3">
    <source>
        <dbReference type="EMBL" id="GFR79747.1"/>
    </source>
</evidence>
<dbReference type="CDD" id="cd00022">
    <property type="entry name" value="BIR"/>
    <property type="match status" value="3"/>
</dbReference>
<keyword evidence="1" id="KW-0053">Apoptosis</keyword>
<dbReference type="GO" id="GO:0051726">
    <property type="term" value="P:regulation of cell cycle"/>
    <property type="evidence" value="ECO:0007669"/>
    <property type="project" value="TreeGrafter"/>
</dbReference>
<dbReference type="GO" id="GO:0031398">
    <property type="term" value="P:positive regulation of protein ubiquitination"/>
    <property type="evidence" value="ECO:0007669"/>
    <property type="project" value="TreeGrafter"/>
</dbReference>
<dbReference type="GO" id="GO:0043066">
    <property type="term" value="P:negative regulation of apoptotic process"/>
    <property type="evidence" value="ECO:0007669"/>
    <property type="project" value="TreeGrafter"/>
</dbReference>
<sequence length="495" mass="53435">MSAKFSMSSEIERLGTFQGWPDVMTVSDVSKIVRPSALTLAKAGFSYTGSGDEVLCFSCGLHVDSWEKHHDPLVVHATRSPHCRLVTGAEPTNEPVFVPPEKEYIKIKAMLTELGIRATAAAAAGSPTLSYENGRSCSFVADTLAMIYGDSMLSSSRQSPQPPGGTSRKFQGRSSSSSSPSTSSRGAGPNSASNSRSSSQSGSRRSSQSGSSASGPSSRRGTTSASSVSGSTSSPRRTSTSDAEPATASRSPQQSRPGFHRAHSCAQPQARSSRSSDTVANRQTSLPSTTADHRLFRQSEEARLQTFQSWRGVRGASAAEFAQAGFIYIGPPDRVQCVVCQGILKNWNDNDLPIEEHRKHFPDCAFVKEYFSRPSATRTGPRHPNFEKQSARRGSFENWDMTRTPTPAQLAQAGFFYAGHGDSVKCFYCDGGLRNWEPNDDPWREHARWFPKCGFVKAHKGAAFITEVLNSCTDCDIHSGDLACAQPPGLVLVLS</sequence>
<dbReference type="GO" id="GO:0043027">
    <property type="term" value="F:cysteine-type endopeptidase inhibitor activity involved in apoptotic process"/>
    <property type="evidence" value="ECO:0007669"/>
    <property type="project" value="TreeGrafter"/>
</dbReference>
<evidence type="ECO:0000313" key="4">
    <source>
        <dbReference type="Proteomes" id="UP000762676"/>
    </source>
</evidence>
<protein>
    <submittedName>
        <fullName evidence="3">Baculoviral IAP repeat-containing protein 2-like</fullName>
    </submittedName>
</protein>
<proteinExistence type="predicted"/>
<dbReference type="GO" id="GO:0061630">
    <property type="term" value="F:ubiquitin protein ligase activity"/>
    <property type="evidence" value="ECO:0007669"/>
    <property type="project" value="TreeGrafter"/>
</dbReference>
<feature type="compositionally biased region" description="Polar residues" evidence="2">
    <location>
        <begin position="266"/>
        <end position="290"/>
    </location>
</feature>
<evidence type="ECO:0000256" key="1">
    <source>
        <dbReference type="ARBA" id="ARBA00022703"/>
    </source>
</evidence>
<dbReference type="InterPro" id="IPR001370">
    <property type="entry name" value="BIR_rpt"/>
</dbReference>
<dbReference type="InterPro" id="IPR050784">
    <property type="entry name" value="IAP"/>
</dbReference>
<dbReference type="GO" id="GO:0005634">
    <property type="term" value="C:nucleus"/>
    <property type="evidence" value="ECO:0007669"/>
    <property type="project" value="TreeGrafter"/>
</dbReference>
<dbReference type="GO" id="GO:0006915">
    <property type="term" value="P:apoptotic process"/>
    <property type="evidence" value="ECO:0007669"/>
    <property type="project" value="UniProtKB-KW"/>
</dbReference>
<organism evidence="3 4">
    <name type="scientific">Elysia marginata</name>
    <dbReference type="NCBI Taxonomy" id="1093978"/>
    <lineage>
        <taxon>Eukaryota</taxon>
        <taxon>Metazoa</taxon>
        <taxon>Spiralia</taxon>
        <taxon>Lophotrochozoa</taxon>
        <taxon>Mollusca</taxon>
        <taxon>Gastropoda</taxon>
        <taxon>Heterobranchia</taxon>
        <taxon>Euthyneura</taxon>
        <taxon>Panpulmonata</taxon>
        <taxon>Sacoglossa</taxon>
        <taxon>Placobranchoidea</taxon>
        <taxon>Plakobranchidae</taxon>
        <taxon>Elysia</taxon>
    </lineage>
</organism>
<name>A0AAV4G226_9GAST</name>
<keyword evidence="4" id="KW-1185">Reference proteome</keyword>
<dbReference type="PANTHER" id="PTHR10044:SF139">
    <property type="entry name" value="DEATH-ASSOCIATED INHIBITOR OF APOPTOSIS 2"/>
    <property type="match status" value="1"/>
</dbReference>
<dbReference type="Gene3D" id="1.10.1170.10">
    <property type="entry name" value="Inhibitor Of Apoptosis Protein (2mihbC-IAP-1), Chain A"/>
    <property type="match status" value="3"/>
</dbReference>
<dbReference type="PANTHER" id="PTHR10044">
    <property type="entry name" value="INHIBITOR OF APOPTOSIS"/>
    <property type="match status" value="1"/>
</dbReference>
<dbReference type="PROSITE" id="PS01282">
    <property type="entry name" value="BIR_REPEAT_1"/>
    <property type="match status" value="1"/>
</dbReference>
<feature type="compositionally biased region" description="Low complexity" evidence="2">
    <location>
        <begin position="174"/>
        <end position="241"/>
    </location>
</feature>
<gene>
    <name evidence="3" type="ORF">ElyMa_000562700</name>
</gene>
<dbReference type="AlphaFoldDB" id="A0AAV4G226"/>
<dbReference type="SMART" id="SM00238">
    <property type="entry name" value="BIR"/>
    <property type="match status" value="3"/>
</dbReference>
<dbReference type="EMBL" id="BMAT01001109">
    <property type="protein sequence ID" value="GFR79747.1"/>
    <property type="molecule type" value="Genomic_DNA"/>
</dbReference>
<dbReference type="Pfam" id="PF00653">
    <property type="entry name" value="BIR"/>
    <property type="match status" value="3"/>
</dbReference>
<dbReference type="GO" id="GO:0005737">
    <property type="term" value="C:cytoplasm"/>
    <property type="evidence" value="ECO:0007669"/>
    <property type="project" value="TreeGrafter"/>
</dbReference>
<evidence type="ECO:0000256" key="2">
    <source>
        <dbReference type="SAM" id="MobiDB-lite"/>
    </source>
</evidence>
<feature type="compositionally biased region" description="Low complexity" evidence="2">
    <location>
        <begin position="154"/>
        <end position="167"/>
    </location>
</feature>
<dbReference type="FunFam" id="1.10.1170.10:FF:000003">
    <property type="entry name" value="E3 ubiquitin-protein ligase XIAP"/>
    <property type="match status" value="1"/>
</dbReference>
<feature type="region of interest" description="Disordered" evidence="2">
    <location>
        <begin position="153"/>
        <end position="293"/>
    </location>
</feature>
<accession>A0AAV4G226</accession>
<reference evidence="3 4" key="1">
    <citation type="journal article" date="2021" name="Elife">
        <title>Chloroplast acquisition without the gene transfer in kleptoplastic sea slugs, Plakobranchus ocellatus.</title>
        <authorList>
            <person name="Maeda T."/>
            <person name="Takahashi S."/>
            <person name="Yoshida T."/>
            <person name="Shimamura S."/>
            <person name="Takaki Y."/>
            <person name="Nagai Y."/>
            <person name="Toyoda A."/>
            <person name="Suzuki Y."/>
            <person name="Arimoto A."/>
            <person name="Ishii H."/>
            <person name="Satoh N."/>
            <person name="Nishiyama T."/>
            <person name="Hasebe M."/>
            <person name="Maruyama T."/>
            <person name="Minagawa J."/>
            <person name="Obokata J."/>
            <person name="Shigenobu S."/>
        </authorList>
    </citation>
    <scope>NUCLEOTIDE SEQUENCE [LARGE SCALE GENOMIC DNA]</scope>
</reference>
<dbReference type="Proteomes" id="UP000762676">
    <property type="component" value="Unassembled WGS sequence"/>
</dbReference>
<comment type="caution">
    <text evidence="3">The sequence shown here is derived from an EMBL/GenBank/DDBJ whole genome shotgun (WGS) entry which is preliminary data.</text>
</comment>